<keyword evidence="3" id="KW-1185">Reference proteome</keyword>
<evidence type="ECO:0000256" key="1">
    <source>
        <dbReference type="SAM" id="Phobius"/>
    </source>
</evidence>
<keyword evidence="1" id="KW-1133">Transmembrane helix</keyword>
<comment type="caution">
    <text evidence="2">The sequence shown here is derived from an EMBL/GenBank/DDBJ whole genome shotgun (WGS) entry which is preliminary data.</text>
</comment>
<dbReference type="EMBL" id="JBITGY010000002">
    <property type="protein sequence ID" value="MFI6497573.1"/>
    <property type="molecule type" value="Genomic_DNA"/>
</dbReference>
<sequence length="572" mass="60168">MRRGRRADAAFALGYLALAGYVLSGLWSGGYLVDGGQDQTQWEWFFAVTARNVAGGDFLLFTTLQNHPLGVNLMANTVMLGLSVPLTPLTLLLGPSATWTVVLTLGLAGSAFAWYWLLSRHVVASRAAAGIGAAFCGFAPPIVSHANAHPNFVVLFVIPLICARVVALRRRRRVLRDGTLLGLLAAYQVFLGEEALLLAFAGLAVFCLGYGLAAFCPGYGPAGPEAALPALRPVLGGVCVAALVCVALTGAALVYQFTGPQSYDGLIHGPAGNDVKALVAHAGRSLAGEETVAGSLSMNRTEQNAFFGWPLAVLTIGIVLWLRRKPVVVGSGLAAFTGVVLSLGPEVTFGGTGTGFIGPWRFLSGLPLFESVLESRFTLVTAAAAGILLAVAADHALALSWTGLPVRTLLCLALAEALVPVFPLPLAAGDRAHTPAFFTTGAWRAHVAPGRSLVPAPPPDAGDATALRWQIDAGLGFPLPEGYFAGPYGPDRQGVYGVAPRPTATLLREVRDTGRLPAIGAEERRRAREDLAFWQADAVVLGPHERQEALRDALTRLLGEGRQEGGVWVWDV</sequence>
<feature type="transmembrane region" description="Helical" evidence="1">
    <location>
        <begin position="124"/>
        <end position="143"/>
    </location>
</feature>
<evidence type="ECO:0000313" key="3">
    <source>
        <dbReference type="Proteomes" id="UP001612741"/>
    </source>
</evidence>
<reference evidence="2 3" key="1">
    <citation type="submission" date="2024-10" db="EMBL/GenBank/DDBJ databases">
        <title>The Natural Products Discovery Center: Release of the First 8490 Sequenced Strains for Exploring Actinobacteria Biosynthetic Diversity.</title>
        <authorList>
            <person name="Kalkreuter E."/>
            <person name="Kautsar S.A."/>
            <person name="Yang D."/>
            <person name="Bader C.D."/>
            <person name="Teijaro C.N."/>
            <person name="Fluegel L."/>
            <person name="Davis C.M."/>
            <person name="Simpson J.R."/>
            <person name="Lauterbach L."/>
            <person name="Steele A.D."/>
            <person name="Gui C."/>
            <person name="Meng S."/>
            <person name="Li G."/>
            <person name="Viehrig K."/>
            <person name="Ye F."/>
            <person name="Su P."/>
            <person name="Kiefer A.F."/>
            <person name="Nichols A."/>
            <person name="Cepeda A.J."/>
            <person name="Yan W."/>
            <person name="Fan B."/>
            <person name="Jiang Y."/>
            <person name="Adhikari A."/>
            <person name="Zheng C.-J."/>
            <person name="Schuster L."/>
            <person name="Cowan T.M."/>
            <person name="Smanski M.J."/>
            <person name="Chevrette M.G."/>
            <person name="De Carvalho L.P.S."/>
            <person name="Shen B."/>
        </authorList>
    </citation>
    <scope>NUCLEOTIDE SEQUENCE [LARGE SCALE GENOMIC DNA]</scope>
    <source>
        <strain evidence="2 3">NPDC050545</strain>
    </source>
</reference>
<dbReference type="RefSeq" id="WP_397080493.1">
    <property type="nucleotide sequence ID" value="NZ_JBITGY010000002.1"/>
</dbReference>
<feature type="transmembrane region" description="Helical" evidence="1">
    <location>
        <begin position="99"/>
        <end position="117"/>
    </location>
</feature>
<organism evidence="2 3">
    <name type="scientific">Nonomuraea typhae</name>
    <dbReference type="NCBI Taxonomy" id="2603600"/>
    <lineage>
        <taxon>Bacteria</taxon>
        <taxon>Bacillati</taxon>
        <taxon>Actinomycetota</taxon>
        <taxon>Actinomycetes</taxon>
        <taxon>Streptosporangiales</taxon>
        <taxon>Streptosporangiaceae</taxon>
        <taxon>Nonomuraea</taxon>
    </lineage>
</organism>
<keyword evidence="1" id="KW-0472">Membrane</keyword>
<feature type="transmembrane region" description="Helical" evidence="1">
    <location>
        <begin position="197"/>
        <end position="222"/>
    </location>
</feature>
<accession>A0ABW7YNT6</accession>
<feature type="transmembrane region" description="Helical" evidence="1">
    <location>
        <begin position="234"/>
        <end position="255"/>
    </location>
</feature>
<feature type="transmembrane region" description="Helical" evidence="1">
    <location>
        <begin position="149"/>
        <end position="167"/>
    </location>
</feature>
<name>A0ABW7YNT6_9ACTN</name>
<evidence type="ECO:0000313" key="2">
    <source>
        <dbReference type="EMBL" id="MFI6497573.1"/>
    </source>
</evidence>
<feature type="transmembrane region" description="Helical" evidence="1">
    <location>
        <begin position="305"/>
        <end position="322"/>
    </location>
</feature>
<keyword evidence="1" id="KW-0812">Transmembrane</keyword>
<dbReference type="Proteomes" id="UP001612741">
    <property type="component" value="Unassembled WGS sequence"/>
</dbReference>
<proteinExistence type="predicted"/>
<protein>
    <recommendedName>
        <fullName evidence="4">Glycosyl transferase</fullName>
    </recommendedName>
</protein>
<feature type="transmembrane region" description="Helical" evidence="1">
    <location>
        <begin position="174"/>
        <end position="191"/>
    </location>
</feature>
<gene>
    <name evidence="2" type="ORF">ACIBG2_09320</name>
</gene>
<feature type="transmembrane region" description="Helical" evidence="1">
    <location>
        <begin position="12"/>
        <end position="32"/>
    </location>
</feature>
<feature type="transmembrane region" description="Helical" evidence="1">
    <location>
        <begin position="409"/>
        <end position="428"/>
    </location>
</feature>
<evidence type="ECO:0008006" key="4">
    <source>
        <dbReference type="Google" id="ProtNLM"/>
    </source>
</evidence>
<feature type="transmembrane region" description="Helical" evidence="1">
    <location>
        <begin position="334"/>
        <end position="357"/>
    </location>
</feature>
<feature type="transmembrane region" description="Helical" evidence="1">
    <location>
        <begin position="377"/>
        <end position="397"/>
    </location>
</feature>